<proteinExistence type="predicted"/>
<comment type="caution">
    <text evidence="1">The sequence shown here is derived from an EMBL/GenBank/DDBJ whole genome shotgun (WGS) entry which is preliminary data.</text>
</comment>
<dbReference type="STRING" id="1219065.VPR01S_07_00660"/>
<dbReference type="RefSeq" id="WP_021705242.1">
    <property type="nucleotide sequence ID" value="NZ_BATJ01000007.1"/>
</dbReference>
<evidence type="ECO:0000313" key="1">
    <source>
        <dbReference type="EMBL" id="GAD67267.1"/>
    </source>
</evidence>
<dbReference type="Proteomes" id="UP000016570">
    <property type="component" value="Unassembled WGS sequence"/>
</dbReference>
<organism evidence="1 2">
    <name type="scientific">Vibrio proteolyticus NBRC 13287</name>
    <dbReference type="NCBI Taxonomy" id="1219065"/>
    <lineage>
        <taxon>Bacteria</taxon>
        <taxon>Pseudomonadati</taxon>
        <taxon>Pseudomonadota</taxon>
        <taxon>Gammaproteobacteria</taxon>
        <taxon>Vibrionales</taxon>
        <taxon>Vibrionaceae</taxon>
        <taxon>Vibrio</taxon>
    </lineage>
</organism>
<evidence type="ECO:0000313" key="2">
    <source>
        <dbReference type="Proteomes" id="UP000016570"/>
    </source>
</evidence>
<sequence length="91" mass="9884">MSVSAVSNSYPILHNAFKQADEAAAEINSVTTSSSNALEFNKVDTKPVEKSDDDLASSLVKLNQAELYGKTGTTVRQREREMIGSLLDVHI</sequence>
<reference evidence="1 2" key="1">
    <citation type="submission" date="2013-09" db="EMBL/GenBank/DDBJ databases">
        <title>Whole genome shotgun sequence of Vibrio proteolyticus NBRC 13287.</title>
        <authorList>
            <person name="Isaki S."/>
            <person name="Hosoyama A."/>
            <person name="Numata M."/>
            <person name="Hashimoto M."/>
            <person name="Hosoyama Y."/>
            <person name="Tsuchikane K."/>
            <person name="Noguchi M."/>
            <person name="Hirakata S."/>
            <person name="Ichikawa N."/>
            <person name="Ohji S."/>
            <person name="Yamazoe A."/>
            <person name="Fujita N."/>
        </authorList>
    </citation>
    <scope>NUCLEOTIDE SEQUENCE [LARGE SCALE GENOMIC DNA]</scope>
    <source>
        <strain evidence="1 2">NBRC 13287</strain>
    </source>
</reference>
<protein>
    <submittedName>
        <fullName evidence="1">Uncharacterized protein</fullName>
    </submittedName>
</protein>
<gene>
    <name evidence="1" type="ORF">VPR01S_07_00660</name>
</gene>
<dbReference type="AlphaFoldDB" id="U3A1Q0"/>
<name>U3A1Q0_VIBPR</name>
<keyword evidence="2" id="KW-1185">Reference proteome</keyword>
<accession>U3A1Q0</accession>
<dbReference type="EMBL" id="BATJ01000007">
    <property type="protein sequence ID" value="GAD67267.1"/>
    <property type="molecule type" value="Genomic_DNA"/>
</dbReference>